<reference evidence="1 2" key="1">
    <citation type="submission" date="2013-03" db="EMBL/GenBank/DDBJ databases">
        <authorList>
            <person name="Harkins D.M."/>
            <person name="Durkin A.S."/>
            <person name="Brinkac L.M."/>
            <person name="Haft D.H."/>
            <person name="Selengut J.D."/>
            <person name="Sanka R."/>
            <person name="DePew J."/>
            <person name="Purushe J."/>
            <person name="Galloway R.L."/>
            <person name="Vinetz J.M."/>
            <person name="Sutton G.G."/>
            <person name="Nierman W.C."/>
            <person name="Fouts D.E."/>
        </authorList>
    </citation>
    <scope>NUCLEOTIDE SEQUENCE [LARGE SCALE GENOMIC DNA]</scope>
    <source>
        <strain evidence="1 2">Waz Holland</strain>
    </source>
</reference>
<evidence type="ECO:0000313" key="1">
    <source>
        <dbReference type="EMBL" id="EMY68029.1"/>
    </source>
</evidence>
<name>N1VVN4_9LEPT</name>
<protein>
    <submittedName>
        <fullName evidence="1">Uncharacterized protein</fullName>
    </submittedName>
</protein>
<gene>
    <name evidence="1" type="ORF">LEP1GSC199_3891</name>
</gene>
<proteinExistence type="predicted"/>
<dbReference type="EMBL" id="AOGY02000077">
    <property type="protein sequence ID" value="EMY68029.1"/>
    <property type="molecule type" value="Genomic_DNA"/>
</dbReference>
<accession>N1VVN4</accession>
<dbReference type="STRING" id="1218591.LEP1GSC199_3891"/>
<dbReference type="Proteomes" id="UP000012227">
    <property type="component" value="Unassembled WGS sequence"/>
</dbReference>
<organism evidence="1 2">
    <name type="scientific">Leptospira vanthielii serovar Holland str. Waz Holland = ATCC 700522</name>
    <dbReference type="NCBI Taxonomy" id="1218591"/>
    <lineage>
        <taxon>Bacteria</taxon>
        <taxon>Pseudomonadati</taxon>
        <taxon>Spirochaetota</taxon>
        <taxon>Spirochaetia</taxon>
        <taxon>Leptospirales</taxon>
        <taxon>Leptospiraceae</taxon>
        <taxon>Leptospira</taxon>
    </lineage>
</organism>
<comment type="caution">
    <text evidence="1">The sequence shown here is derived from an EMBL/GenBank/DDBJ whole genome shotgun (WGS) entry which is preliminary data.</text>
</comment>
<dbReference type="AlphaFoldDB" id="N1VVN4"/>
<evidence type="ECO:0000313" key="2">
    <source>
        <dbReference type="Proteomes" id="UP000012227"/>
    </source>
</evidence>
<sequence>MTKTVCLFFEQINHFLIIITDILPISAEKTTFAYRLSMNRTRFLGSAGNSCS</sequence>